<dbReference type="AlphaFoldDB" id="A0A9D2KXA3"/>
<sequence length="70" mass="7941">QARILSGSTWVMDHVYFPIGWRNKWPELYKALTTYQREGKNANDDAPDAITGIGEKMGQKIQLKTFKGGL</sequence>
<protein>
    <submittedName>
        <fullName evidence="1">Phage terminase large subunit</fullName>
    </submittedName>
</protein>
<gene>
    <name evidence="1" type="primary">terL</name>
    <name evidence="1" type="ORF">H9948_00170</name>
</gene>
<organism evidence="1 2">
    <name type="scientific">Candidatus Jeotgalibaca merdavium</name>
    <dbReference type="NCBI Taxonomy" id="2838627"/>
    <lineage>
        <taxon>Bacteria</taxon>
        <taxon>Bacillati</taxon>
        <taxon>Bacillota</taxon>
        <taxon>Bacilli</taxon>
        <taxon>Lactobacillales</taxon>
        <taxon>Carnobacteriaceae</taxon>
        <taxon>Jeotgalibaca</taxon>
    </lineage>
</organism>
<comment type="caution">
    <text evidence="1">The sequence shown here is derived from an EMBL/GenBank/DDBJ whole genome shotgun (WGS) entry which is preliminary data.</text>
</comment>
<feature type="non-terminal residue" evidence="1">
    <location>
        <position position="1"/>
    </location>
</feature>
<evidence type="ECO:0000313" key="1">
    <source>
        <dbReference type="EMBL" id="HJA89190.1"/>
    </source>
</evidence>
<accession>A0A9D2KXA3</accession>
<dbReference type="Proteomes" id="UP000886856">
    <property type="component" value="Unassembled WGS sequence"/>
</dbReference>
<proteinExistence type="predicted"/>
<dbReference type="InterPro" id="IPR006517">
    <property type="entry name" value="Phage_terminase_lsu-like_C"/>
</dbReference>
<name>A0A9D2KXA3_9LACT</name>
<reference evidence="1" key="1">
    <citation type="journal article" date="2021" name="PeerJ">
        <title>Extensive microbial diversity within the chicken gut microbiome revealed by metagenomics and culture.</title>
        <authorList>
            <person name="Gilroy R."/>
            <person name="Ravi A."/>
            <person name="Getino M."/>
            <person name="Pursley I."/>
            <person name="Horton D.L."/>
            <person name="Alikhan N.F."/>
            <person name="Baker D."/>
            <person name="Gharbi K."/>
            <person name="Hall N."/>
            <person name="Watson M."/>
            <person name="Adriaenssens E.M."/>
            <person name="Foster-Nyarko E."/>
            <person name="Jarju S."/>
            <person name="Secka A."/>
            <person name="Antonio M."/>
            <person name="Oren A."/>
            <person name="Chaudhuri R.R."/>
            <person name="La Ragione R."/>
            <person name="Hildebrand F."/>
            <person name="Pallen M.J."/>
        </authorList>
    </citation>
    <scope>NUCLEOTIDE SEQUENCE</scope>
    <source>
        <strain evidence="1">CHK171-505</strain>
    </source>
</reference>
<dbReference type="EMBL" id="DWYW01000004">
    <property type="protein sequence ID" value="HJA89190.1"/>
    <property type="molecule type" value="Genomic_DNA"/>
</dbReference>
<dbReference type="NCBIfam" id="TIGR01630">
    <property type="entry name" value="psiM2_ORF9"/>
    <property type="match status" value="1"/>
</dbReference>
<reference evidence="1" key="2">
    <citation type="submission" date="2021-04" db="EMBL/GenBank/DDBJ databases">
        <authorList>
            <person name="Gilroy R."/>
        </authorList>
    </citation>
    <scope>NUCLEOTIDE SEQUENCE</scope>
    <source>
        <strain evidence="1">CHK171-505</strain>
    </source>
</reference>
<evidence type="ECO:0000313" key="2">
    <source>
        <dbReference type="Proteomes" id="UP000886856"/>
    </source>
</evidence>